<dbReference type="EMBL" id="JBJQND010000017">
    <property type="protein sequence ID" value="KAL3841834.1"/>
    <property type="molecule type" value="Genomic_DNA"/>
</dbReference>
<evidence type="ECO:0000256" key="2">
    <source>
        <dbReference type="SAM" id="SignalP"/>
    </source>
</evidence>
<evidence type="ECO:0000256" key="1">
    <source>
        <dbReference type="SAM" id="MobiDB-lite"/>
    </source>
</evidence>
<proteinExistence type="predicted"/>
<keyword evidence="4" id="KW-1185">Reference proteome</keyword>
<evidence type="ECO:0000313" key="4">
    <source>
        <dbReference type="Proteomes" id="UP001634394"/>
    </source>
</evidence>
<protein>
    <submittedName>
        <fullName evidence="3">Uncharacterized protein</fullName>
    </submittedName>
</protein>
<dbReference type="InterPro" id="IPR036857">
    <property type="entry name" value="Thyroglobulin_1_sf"/>
</dbReference>
<keyword evidence="2" id="KW-0732">Signal</keyword>
<dbReference type="SUPFAM" id="SSF57610">
    <property type="entry name" value="Thyroglobulin type-1 domain"/>
    <property type="match status" value="1"/>
</dbReference>
<gene>
    <name evidence="3" type="ORF">ACJMK2_019933</name>
</gene>
<feature type="region of interest" description="Disordered" evidence="1">
    <location>
        <begin position="184"/>
        <end position="212"/>
    </location>
</feature>
<dbReference type="Proteomes" id="UP001634394">
    <property type="component" value="Unassembled WGS sequence"/>
</dbReference>
<accession>A0ABD3TXE8</accession>
<name>A0ABD3TXE8_SINWO</name>
<organism evidence="3 4">
    <name type="scientific">Sinanodonta woodiana</name>
    <name type="common">Chinese pond mussel</name>
    <name type="synonym">Anodonta woodiana</name>
    <dbReference type="NCBI Taxonomy" id="1069815"/>
    <lineage>
        <taxon>Eukaryota</taxon>
        <taxon>Metazoa</taxon>
        <taxon>Spiralia</taxon>
        <taxon>Lophotrochozoa</taxon>
        <taxon>Mollusca</taxon>
        <taxon>Bivalvia</taxon>
        <taxon>Autobranchia</taxon>
        <taxon>Heteroconchia</taxon>
        <taxon>Palaeoheterodonta</taxon>
        <taxon>Unionida</taxon>
        <taxon>Unionoidea</taxon>
        <taxon>Unionidae</taxon>
        <taxon>Unioninae</taxon>
        <taxon>Sinanodonta</taxon>
    </lineage>
</organism>
<dbReference type="AlphaFoldDB" id="A0ABD3TXE8"/>
<comment type="caution">
    <text evidence="3">The sequence shown here is derived from an EMBL/GenBank/DDBJ whole genome shotgun (WGS) entry which is preliminary data.</text>
</comment>
<sequence>MRLSCSFLVVILLVGIFAQSRLKGIAKNRRKRISEDLYDASEQRQQAASDVNGMEYVYDGDIHKTRGGYENYPNEHVFNNDVNYKNGYKESIIVDGTQEELDQIAQLAKSDKRLANTLNHLHNGDKIKIIELPYNRGKDNDNMMLKEKQENEDNYKNGNDRAQRPAYHRDRIIVDEKPDFSIQETGSEMGPHVRVSSDGTEFKPLGGQPTGPLGIKQELERQYGDYFSPNAKEELRWEEPQLMKNCWTQAMLNYLYGFSPSCNEDGSFSPKQCSLQ</sequence>
<evidence type="ECO:0000313" key="3">
    <source>
        <dbReference type="EMBL" id="KAL3841834.1"/>
    </source>
</evidence>
<feature type="signal peptide" evidence="2">
    <location>
        <begin position="1"/>
        <end position="18"/>
    </location>
</feature>
<feature type="non-terminal residue" evidence="3">
    <location>
        <position position="276"/>
    </location>
</feature>
<reference evidence="3 4" key="1">
    <citation type="submission" date="2024-11" db="EMBL/GenBank/DDBJ databases">
        <title>Chromosome-level genome assembly of the freshwater bivalve Anodonta woodiana.</title>
        <authorList>
            <person name="Chen X."/>
        </authorList>
    </citation>
    <scope>NUCLEOTIDE SEQUENCE [LARGE SCALE GENOMIC DNA]</scope>
    <source>
        <strain evidence="3">MN2024</strain>
        <tissue evidence="3">Gills</tissue>
    </source>
</reference>
<feature type="chain" id="PRO_5044882791" evidence="2">
    <location>
        <begin position="19"/>
        <end position="276"/>
    </location>
</feature>